<proteinExistence type="predicted"/>
<evidence type="ECO:0000313" key="2">
    <source>
        <dbReference type="EMBL" id="KAE9358775.1"/>
    </source>
</evidence>
<dbReference type="AlphaFoldDB" id="A0A6A4G972"/>
<evidence type="ECO:0000313" key="3">
    <source>
        <dbReference type="Proteomes" id="UP000434957"/>
    </source>
</evidence>
<sequence>MSLTTLGLHSLAVQAGAGWRPASAPSRSNKARSPSKQSKSLGGASISARHCVGLSCVRGSTS</sequence>
<dbReference type="EMBL" id="QXFT01000028">
    <property type="protein sequence ID" value="KAE9358775.1"/>
    <property type="molecule type" value="Genomic_DNA"/>
</dbReference>
<accession>A0A6A4G972</accession>
<feature type="region of interest" description="Disordered" evidence="1">
    <location>
        <begin position="16"/>
        <end position="44"/>
    </location>
</feature>
<comment type="caution">
    <text evidence="2">The sequence shown here is derived from an EMBL/GenBank/DDBJ whole genome shotgun (WGS) entry which is preliminary data.</text>
</comment>
<dbReference type="Proteomes" id="UP000434957">
    <property type="component" value="Unassembled WGS sequence"/>
</dbReference>
<name>A0A6A4G972_9STRA</name>
<evidence type="ECO:0000256" key="1">
    <source>
        <dbReference type="SAM" id="MobiDB-lite"/>
    </source>
</evidence>
<protein>
    <submittedName>
        <fullName evidence="2">Uncharacterized protein</fullName>
    </submittedName>
</protein>
<organism evidence="2 3">
    <name type="scientific">Phytophthora rubi</name>
    <dbReference type="NCBI Taxonomy" id="129364"/>
    <lineage>
        <taxon>Eukaryota</taxon>
        <taxon>Sar</taxon>
        <taxon>Stramenopiles</taxon>
        <taxon>Oomycota</taxon>
        <taxon>Peronosporomycetes</taxon>
        <taxon>Peronosporales</taxon>
        <taxon>Peronosporaceae</taxon>
        <taxon>Phytophthora</taxon>
    </lineage>
</organism>
<feature type="compositionally biased region" description="Polar residues" evidence="1">
    <location>
        <begin position="25"/>
        <end position="40"/>
    </location>
</feature>
<reference evidence="2 3" key="1">
    <citation type="submission" date="2018-08" db="EMBL/GenBank/DDBJ databases">
        <title>Genomic investigation of the strawberry pathogen Phytophthora fragariae indicates pathogenicity is determined by transcriptional variation in three key races.</title>
        <authorList>
            <person name="Adams T.M."/>
            <person name="Armitage A.D."/>
            <person name="Sobczyk M.K."/>
            <person name="Bates H.J."/>
            <person name="Dunwell J.M."/>
            <person name="Nellist C.F."/>
            <person name="Harrison R.J."/>
        </authorList>
    </citation>
    <scope>NUCLEOTIDE SEQUENCE [LARGE SCALE GENOMIC DNA]</scope>
    <source>
        <strain evidence="2 3">SCRP333</strain>
    </source>
</reference>
<gene>
    <name evidence="2" type="ORF">PR003_g1086</name>
</gene>
<keyword evidence="3" id="KW-1185">Reference proteome</keyword>